<evidence type="ECO:0000256" key="1">
    <source>
        <dbReference type="SAM" id="SignalP"/>
    </source>
</evidence>
<organism evidence="2 3">
    <name type="scientific">Polypedilum vanderplanki</name>
    <name type="common">Sleeping chironomid midge</name>
    <dbReference type="NCBI Taxonomy" id="319348"/>
    <lineage>
        <taxon>Eukaryota</taxon>
        <taxon>Metazoa</taxon>
        <taxon>Ecdysozoa</taxon>
        <taxon>Arthropoda</taxon>
        <taxon>Hexapoda</taxon>
        <taxon>Insecta</taxon>
        <taxon>Pterygota</taxon>
        <taxon>Neoptera</taxon>
        <taxon>Endopterygota</taxon>
        <taxon>Diptera</taxon>
        <taxon>Nematocera</taxon>
        <taxon>Chironomoidea</taxon>
        <taxon>Chironomidae</taxon>
        <taxon>Chironominae</taxon>
        <taxon>Polypedilum</taxon>
        <taxon>Polypedilum</taxon>
    </lineage>
</organism>
<keyword evidence="3" id="KW-1185">Reference proteome</keyword>
<protein>
    <submittedName>
        <fullName evidence="2">Uncharacterized protein</fullName>
    </submittedName>
</protein>
<sequence length="253" mass="28818">MNQLNICIFALLIVVFSDFSQGKLPSYIKICNRNDPNIAKCITESVKNLQPRLATGINDGDFKVPPLEPIKVDNIHIDRGPNFQAQVKNVITRGAGKFVIEKMKVNLNDLIFDFQILLPKLEYKGKYSINIKIINVVPIIVNDKEFIGWAHNFRARVRLTGKKYTGPDGRTYIHFLPIQIKILADTGNFDILLTDLFENSPTLEAIGKIFIAENKHYFLNEVIPSLEKNLSKHFTEASNEIVKRSSFDELFPN</sequence>
<evidence type="ECO:0000313" key="2">
    <source>
        <dbReference type="EMBL" id="KAG5682954.1"/>
    </source>
</evidence>
<dbReference type="PANTHER" id="PTHR11008">
    <property type="entry name" value="PROTEIN TAKEOUT-LIKE PROTEIN"/>
    <property type="match status" value="1"/>
</dbReference>
<dbReference type="Proteomes" id="UP001107558">
    <property type="component" value="Chromosome 1"/>
</dbReference>
<dbReference type="Gene3D" id="3.15.10.30">
    <property type="entry name" value="Haemolymph juvenile hormone binding protein"/>
    <property type="match status" value="1"/>
</dbReference>
<dbReference type="SMART" id="SM00700">
    <property type="entry name" value="JHBP"/>
    <property type="match status" value="1"/>
</dbReference>
<evidence type="ECO:0000313" key="3">
    <source>
        <dbReference type="Proteomes" id="UP001107558"/>
    </source>
</evidence>
<reference evidence="2" key="1">
    <citation type="submission" date="2021-03" db="EMBL/GenBank/DDBJ databases">
        <title>Chromosome level genome of the anhydrobiotic midge Polypedilum vanderplanki.</title>
        <authorList>
            <person name="Yoshida Y."/>
            <person name="Kikawada T."/>
            <person name="Gusev O."/>
        </authorList>
    </citation>
    <scope>NUCLEOTIDE SEQUENCE</scope>
    <source>
        <strain evidence="2">NIAS01</strain>
        <tissue evidence="2">Whole body or cell culture</tissue>
    </source>
</reference>
<dbReference type="OrthoDB" id="8179031at2759"/>
<dbReference type="EMBL" id="JADBJN010000001">
    <property type="protein sequence ID" value="KAG5682954.1"/>
    <property type="molecule type" value="Genomic_DNA"/>
</dbReference>
<name>A0A9J6CL29_POLVA</name>
<dbReference type="Pfam" id="PF06585">
    <property type="entry name" value="JHBP"/>
    <property type="match status" value="1"/>
</dbReference>
<dbReference type="AlphaFoldDB" id="A0A9J6CL29"/>
<dbReference type="PANTHER" id="PTHR11008:SF39">
    <property type="entry name" value="CIRCADIAN CLOCK-CONTROLLED PROTEIN-LIKE PROTEIN"/>
    <property type="match status" value="1"/>
</dbReference>
<gene>
    <name evidence="2" type="ORF">PVAND_012271</name>
</gene>
<dbReference type="InterPro" id="IPR010562">
    <property type="entry name" value="Haemolymph_juvenile_hormone-bd"/>
</dbReference>
<dbReference type="GO" id="GO:0005615">
    <property type="term" value="C:extracellular space"/>
    <property type="evidence" value="ECO:0007669"/>
    <property type="project" value="TreeGrafter"/>
</dbReference>
<comment type="caution">
    <text evidence="2">The sequence shown here is derived from an EMBL/GenBank/DDBJ whole genome shotgun (WGS) entry which is preliminary data.</text>
</comment>
<feature type="chain" id="PRO_5039910171" evidence="1">
    <location>
        <begin position="23"/>
        <end position="253"/>
    </location>
</feature>
<feature type="signal peptide" evidence="1">
    <location>
        <begin position="1"/>
        <end position="22"/>
    </location>
</feature>
<dbReference type="InterPro" id="IPR038606">
    <property type="entry name" value="To_sf"/>
</dbReference>
<keyword evidence="1" id="KW-0732">Signal</keyword>
<accession>A0A9J6CL29</accession>
<proteinExistence type="predicted"/>